<keyword evidence="4" id="KW-1185">Reference proteome</keyword>
<dbReference type="Gene3D" id="1.25.40.10">
    <property type="entry name" value="Tetratricopeptide repeat domain"/>
    <property type="match status" value="1"/>
</dbReference>
<dbReference type="InterPro" id="IPR012344">
    <property type="entry name" value="Matrix_HIV/RSV_N"/>
</dbReference>
<feature type="domain" description="CHAT" evidence="2">
    <location>
        <begin position="614"/>
        <end position="891"/>
    </location>
</feature>
<organism evidence="3 4">
    <name type="scientific">Podospora comata</name>
    <dbReference type="NCBI Taxonomy" id="48703"/>
    <lineage>
        <taxon>Eukaryota</taxon>
        <taxon>Fungi</taxon>
        <taxon>Dikarya</taxon>
        <taxon>Ascomycota</taxon>
        <taxon>Pezizomycotina</taxon>
        <taxon>Sordariomycetes</taxon>
        <taxon>Sordariomycetidae</taxon>
        <taxon>Sordariales</taxon>
        <taxon>Podosporaceae</taxon>
        <taxon>Podospora</taxon>
    </lineage>
</organism>
<dbReference type="PANTHER" id="PTHR19959:SF119">
    <property type="entry name" value="FUNGAL LIPASE-LIKE DOMAIN-CONTAINING PROTEIN"/>
    <property type="match status" value="1"/>
</dbReference>
<accession>A0ABY6RYP5</accession>
<gene>
    <name evidence="3" type="ORF">PODCO_118008</name>
</gene>
<evidence type="ECO:0000256" key="1">
    <source>
        <dbReference type="SAM" id="MobiDB-lite"/>
    </source>
</evidence>
<proteinExistence type="predicted"/>
<sequence length="941" mass="104848">MTISISQIMSQKPEFEKIRIQTGRLRDQAVGLAKNYQQTGSFEDLKNAIRIMEQVVEIGGAYIEPSMLSILGRMLGMRFGRTGSMDDLNRVIDIASMVVDTTPQNHPDRASYLNNLGTMLGIRFGRTGSIDDLNRAVDVASIAVDITPQNHPNRATYLNNLGSWLGRRFERTGSIDDLDRAIDIASMAVDTTPQDHPDRAGYLNNLGTWLSRRFQRTGSIDDLNRAIDGASIAVDTTPQNYPDRASYLNNLRIMLGIRFGRTGSIDDLNRTIDIASIVVDTIPQNHPNRASYLNNLGTWLGRQFERTGSIDNLNRTIDIASIVVDTTPQNHPDRADRLNNLGNKLGTRFERTGSMDDLNRTLLSYKEGWYCHSAPPSIRIRLSRAAANILASQQNWNESSQLLEEAVKLLPAVSPRFLNHNDKQHVLADSAGLASIAAAVALNAGKKPSHALQLLELGRGIIAGLLMDMRGDISDLKREYPDFAYKFISLRDELDSLADQSASTVSSDNTSSWESLAKRRREADQQFDELITRIRAQPGFDRFLRPPAENEMMAAANLNPIIVVNLSPYRCDAFLIERDQISVLELPGLTMEKVQKKVQDLQKSRTTGSFHIAPLLEWLWDVVARPSLDALGFKMPVSSDNWPRVWWIPTGLLSQLPLHAAGRHMQGSTETVLDRVISSYAPSVKALIHGRRHPIRTSAGPLSDNALLVAMRETPDLSVNGILPFAASEVEMLKDLCPSLKLQPITPTPCKDDVLQHLRTCKIFHFAGHGQSDPMEPSRSCLLLEDWKTDPLTVGDLRDHRLQENGPFLGYLSACSTGANEAVQLADEGIHLVSAFQLAGFRHVVGTLWEVSDRHCVDVARVLYETLRDEGMTDAAVCRGLHRAVRALRDGGIKDEKEKDEETKDENAKNEEERDAKLELSGLRVQKMANVYWIPYVHFGV</sequence>
<dbReference type="Pfam" id="PF12770">
    <property type="entry name" value="CHAT"/>
    <property type="match status" value="1"/>
</dbReference>
<evidence type="ECO:0000313" key="3">
    <source>
        <dbReference type="EMBL" id="VBB73370.1"/>
    </source>
</evidence>
<dbReference type="PANTHER" id="PTHR19959">
    <property type="entry name" value="KINESIN LIGHT CHAIN"/>
    <property type="match status" value="1"/>
</dbReference>
<dbReference type="Proteomes" id="UP000280685">
    <property type="component" value="Chromosome 1"/>
</dbReference>
<dbReference type="InterPro" id="IPR011990">
    <property type="entry name" value="TPR-like_helical_dom_sf"/>
</dbReference>
<dbReference type="Pfam" id="PF13374">
    <property type="entry name" value="TPR_10"/>
    <property type="match status" value="1"/>
</dbReference>
<name>A0ABY6RYP5_PODCO</name>
<evidence type="ECO:0000259" key="2">
    <source>
        <dbReference type="Pfam" id="PF12770"/>
    </source>
</evidence>
<protein>
    <recommendedName>
        <fullName evidence="2">CHAT domain-containing protein</fullName>
    </recommendedName>
</protein>
<dbReference type="EMBL" id="LR026964">
    <property type="protein sequence ID" value="VBB73370.1"/>
    <property type="molecule type" value="Genomic_DNA"/>
</dbReference>
<dbReference type="InterPro" id="IPR024983">
    <property type="entry name" value="CHAT_dom"/>
</dbReference>
<evidence type="ECO:0000313" key="4">
    <source>
        <dbReference type="Proteomes" id="UP000280685"/>
    </source>
</evidence>
<feature type="region of interest" description="Disordered" evidence="1">
    <location>
        <begin position="892"/>
        <end position="915"/>
    </location>
</feature>
<reference evidence="3" key="1">
    <citation type="submission" date="2018-02" db="EMBL/GenBank/DDBJ databases">
        <authorList>
            <person name="Silar P."/>
        </authorList>
    </citation>
    <scope>NUCLEOTIDE SEQUENCE [LARGE SCALE GENOMIC DNA]</scope>
    <source>
        <strain evidence="3">T</strain>
    </source>
</reference>
<dbReference type="Gene3D" id="1.10.150.90">
    <property type="entry name" value="Immunodeficiency lentiviruses, gag gene matrix protein p17"/>
    <property type="match status" value="2"/>
</dbReference>
<dbReference type="SUPFAM" id="SSF48452">
    <property type="entry name" value="TPR-like"/>
    <property type="match status" value="2"/>
</dbReference>